<comment type="caution">
    <text evidence="2">The sequence shown here is derived from an EMBL/GenBank/DDBJ whole genome shotgun (WGS) entry which is preliminary data.</text>
</comment>
<evidence type="ECO:0000259" key="1">
    <source>
        <dbReference type="Pfam" id="PF06985"/>
    </source>
</evidence>
<reference evidence="2 3" key="1">
    <citation type="submission" date="2024-09" db="EMBL/GenBank/DDBJ databases">
        <title>Itraconazole resistance in Madurella fahalii resulting from another homologue of gene encoding cytochrome P450 14-alpha sterol demethylase (CYP51).</title>
        <authorList>
            <person name="Yoshioka I."/>
            <person name="Fahal A.H."/>
            <person name="Kaneko S."/>
            <person name="Yaguchi T."/>
        </authorList>
    </citation>
    <scope>NUCLEOTIDE SEQUENCE [LARGE SCALE GENOMIC DNA]</scope>
    <source>
        <strain evidence="2 3">IFM 68171</strain>
    </source>
</reference>
<keyword evidence="3" id="KW-1185">Reference proteome</keyword>
<dbReference type="PANTHER" id="PTHR24148:SF64">
    <property type="entry name" value="HETEROKARYON INCOMPATIBILITY DOMAIN-CONTAINING PROTEIN"/>
    <property type="match status" value="1"/>
</dbReference>
<dbReference type="PANTHER" id="PTHR24148">
    <property type="entry name" value="ANKYRIN REPEAT DOMAIN-CONTAINING PROTEIN 39 HOMOLOG-RELATED"/>
    <property type="match status" value="1"/>
</dbReference>
<dbReference type="Proteomes" id="UP001628179">
    <property type="component" value="Unassembled WGS sequence"/>
</dbReference>
<name>A0ABQ0GFH5_9PEZI</name>
<evidence type="ECO:0000313" key="3">
    <source>
        <dbReference type="Proteomes" id="UP001628179"/>
    </source>
</evidence>
<protein>
    <submittedName>
        <fullName evidence="2">Heterokaryon incompatibility domain-containing protein</fullName>
    </submittedName>
</protein>
<proteinExistence type="predicted"/>
<organism evidence="2 3">
    <name type="scientific">Madurella fahalii</name>
    <dbReference type="NCBI Taxonomy" id="1157608"/>
    <lineage>
        <taxon>Eukaryota</taxon>
        <taxon>Fungi</taxon>
        <taxon>Dikarya</taxon>
        <taxon>Ascomycota</taxon>
        <taxon>Pezizomycotina</taxon>
        <taxon>Sordariomycetes</taxon>
        <taxon>Sordariomycetidae</taxon>
        <taxon>Sordariales</taxon>
        <taxon>Sordariales incertae sedis</taxon>
        <taxon>Madurella</taxon>
    </lineage>
</organism>
<feature type="domain" description="Heterokaryon incompatibility" evidence="1">
    <location>
        <begin position="30"/>
        <end position="212"/>
    </location>
</feature>
<accession>A0ABQ0GFH5</accession>
<dbReference type="RefSeq" id="XP_070918244.1">
    <property type="nucleotide sequence ID" value="XM_071062143.1"/>
</dbReference>
<dbReference type="InterPro" id="IPR010730">
    <property type="entry name" value="HET"/>
</dbReference>
<sequence length="751" mass="84543">MAPLRLLGHANGNFFVFDPRSVNGTHHWSYDIISYTWGPEAERYDTGVQGVHWHVKVCEENLDQIKSFMVRSGVEYLWIDALCINQDDGDEVAAEMGRMHEYYTGAHTCHILLLGMDEVWDPHDLVINLRFIDHIQSHMHGAALASEARLTEAVTQRLQWWADTMWVFGMPKQAARAAGLELGVLNCYSTSVSRLQSLFRHLYFSRVWTFQEMLLGKNIILWAINTGSEPSCIGELDTWMDLAADAKDKAVKLYAWIDLSRVVKSAAVDAVLGLIEEDIVALSALQVQVRGISAARTDIISGGPQWWRDNQRGITNVFSAISVRPRECRERHDIFRGLLGVFNGLFTPEEMRRELEGTDIEVLSFAFFKQLSIKTERAWTRLVTSSRDRGQWDWIPVVANHQRMLTTDCFSGVVDLGRLKQNGLATVAASTGILGAPRRYMTLTPRQGSHDGKGFRFAFKGCNCGKKVRSGLFSREPIHAYDQCVRVVKDQTGRTLVQCATILASIIDPGGDIVEYRRRLLHKLQPWWHVSDHNAKPPGWIDRCVSGTPWANPDRLHMRVHNRSMDFDMEDIWGCGSRLQNDTTANITCELRANCGCVVTAPFSLVVEAIAAVEGGVLGGDSATLDHDGRLTLRDGLGLAQVGDVGKAFHLVAFHGDVDSYRSYASRCRTTRIDRPVFETRPWPSGRALVREDFRHDVTDMMRDYGYIETGAGNLLICRNHPLDRYRIVGVCIDGRDTIANKDPCRLVTLK</sequence>
<dbReference type="InterPro" id="IPR052895">
    <property type="entry name" value="HetReg/Transcr_Mod"/>
</dbReference>
<dbReference type="Pfam" id="PF06985">
    <property type="entry name" value="HET"/>
    <property type="match status" value="1"/>
</dbReference>
<dbReference type="GeneID" id="98177466"/>
<evidence type="ECO:0000313" key="2">
    <source>
        <dbReference type="EMBL" id="GAB1316513.1"/>
    </source>
</evidence>
<dbReference type="EMBL" id="BAAFSV010000003">
    <property type="protein sequence ID" value="GAB1316513.1"/>
    <property type="molecule type" value="Genomic_DNA"/>
</dbReference>
<gene>
    <name evidence="2" type="ORF">MFIFM68171_06723</name>
</gene>